<comment type="caution">
    <text evidence="1">The sequence shown here is derived from an EMBL/GenBank/DDBJ whole genome shotgun (WGS) entry which is preliminary data.</text>
</comment>
<evidence type="ECO:0000313" key="2">
    <source>
        <dbReference type="Proteomes" id="UP000887013"/>
    </source>
</evidence>
<protein>
    <submittedName>
        <fullName evidence="1">Uncharacterized protein</fullName>
    </submittedName>
</protein>
<keyword evidence="2" id="KW-1185">Reference proteome</keyword>
<accession>A0A8X6ULZ2</accession>
<reference evidence="1" key="1">
    <citation type="submission" date="2020-08" db="EMBL/GenBank/DDBJ databases">
        <title>Multicomponent nature underlies the extraordinary mechanical properties of spider dragline silk.</title>
        <authorList>
            <person name="Kono N."/>
            <person name="Nakamura H."/>
            <person name="Mori M."/>
            <person name="Yoshida Y."/>
            <person name="Ohtoshi R."/>
            <person name="Malay A.D."/>
            <person name="Moran D.A.P."/>
            <person name="Tomita M."/>
            <person name="Numata K."/>
            <person name="Arakawa K."/>
        </authorList>
    </citation>
    <scope>NUCLEOTIDE SEQUENCE</scope>
</reference>
<name>A0A8X6ULZ2_NEPPI</name>
<dbReference type="AlphaFoldDB" id="A0A8X6ULZ2"/>
<sequence>MFQVVCISTFKSIARSDDCLHFPFLTLIENNHKGDPFFHHPGVNSWGISTKGLSKTAWVKCGKTTYQTRPNPTEKKGHKKFMPFHTRNGLTEELKNGKVIETP</sequence>
<dbReference type="EMBL" id="BMAW01032931">
    <property type="protein sequence ID" value="GFU27798.1"/>
    <property type="molecule type" value="Genomic_DNA"/>
</dbReference>
<dbReference type="Proteomes" id="UP000887013">
    <property type="component" value="Unassembled WGS sequence"/>
</dbReference>
<gene>
    <name evidence="1" type="ORF">NPIL_580731</name>
</gene>
<proteinExistence type="predicted"/>
<evidence type="ECO:0000313" key="1">
    <source>
        <dbReference type="EMBL" id="GFU27798.1"/>
    </source>
</evidence>
<organism evidence="1 2">
    <name type="scientific">Nephila pilipes</name>
    <name type="common">Giant wood spider</name>
    <name type="synonym">Nephila maculata</name>
    <dbReference type="NCBI Taxonomy" id="299642"/>
    <lineage>
        <taxon>Eukaryota</taxon>
        <taxon>Metazoa</taxon>
        <taxon>Ecdysozoa</taxon>
        <taxon>Arthropoda</taxon>
        <taxon>Chelicerata</taxon>
        <taxon>Arachnida</taxon>
        <taxon>Araneae</taxon>
        <taxon>Araneomorphae</taxon>
        <taxon>Entelegynae</taxon>
        <taxon>Araneoidea</taxon>
        <taxon>Nephilidae</taxon>
        <taxon>Nephila</taxon>
    </lineage>
</organism>